<dbReference type="PANTHER" id="PTHR30352:SF2">
    <property type="entry name" value="ANAEROBIC RIBONUCLEOSIDE-TRIPHOSPHATE REDUCTASE-ACTIVATING PROTEIN"/>
    <property type="match status" value="1"/>
</dbReference>
<comment type="cofactor">
    <cofactor evidence="1">
        <name>[4Fe-4S] cluster</name>
        <dbReference type="ChEBI" id="CHEBI:49883"/>
    </cofactor>
</comment>
<dbReference type="InterPro" id="IPR034457">
    <property type="entry name" value="Organic_radical-activating"/>
</dbReference>
<dbReference type="PROSITE" id="PS51918">
    <property type="entry name" value="RADICAL_SAM"/>
    <property type="match status" value="1"/>
</dbReference>
<dbReference type="InterPro" id="IPR058240">
    <property type="entry name" value="rSAM_sf"/>
</dbReference>
<dbReference type="AlphaFoldDB" id="A0A3E3EC88"/>
<dbReference type="SFLD" id="SFLDS00029">
    <property type="entry name" value="Radical_SAM"/>
    <property type="match status" value="1"/>
</dbReference>
<evidence type="ECO:0000256" key="10">
    <source>
        <dbReference type="ARBA" id="ARBA00023014"/>
    </source>
</evidence>
<keyword evidence="7" id="KW-0479">Metal-binding</keyword>
<protein>
    <recommendedName>
        <fullName evidence="4 12">Anaerobic ribonucleoside-triphosphate reductase-activating protein</fullName>
        <ecNumber evidence="12">1.97.1.-</ecNumber>
    </recommendedName>
</protein>
<name>A0A3E3EC88_9FIRM</name>
<dbReference type="Gene3D" id="3.20.20.70">
    <property type="entry name" value="Aldolase class I"/>
    <property type="match status" value="1"/>
</dbReference>
<gene>
    <name evidence="14" type="primary">nrdG</name>
    <name evidence="14" type="ORF">DXB93_10420</name>
</gene>
<dbReference type="RefSeq" id="WP_008791116.1">
    <property type="nucleotide sequence ID" value="NZ_BAABXX010000001.1"/>
</dbReference>
<keyword evidence="8 12" id="KW-0560">Oxidoreductase</keyword>
<evidence type="ECO:0000313" key="15">
    <source>
        <dbReference type="Proteomes" id="UP000261032"/>
    </source>
</evidence>
<comment type="function">
    <text evidence="2 12">Activation of anaerobic ribonucleoside-triphosphate reductase under anaerobic conditions by generation of an organic free radical, using S-adenosylmethionine and reduced flavodoxin as cosubstrates to produce 5'-deoxy-adenosine.</text>
</comment>
<evidence type="ECO:0000256" key="3">
    <source>
        <dbReference type="ARBA" id="ARBA00009777"/>
    </source>
</evidence>
<feature type="domain" description="Radical SAM core" evidence="13">
    <location>
        <begin position="14"/>
        <end position="171"/>
    </location>
</feature>
<keyword evidence="10" id="KW-0411">Iron-sulfur</keyword>
<evidence type="ECO:0000256" key="4">
    <source>
        <dbReference type="ARBA" id="ARBA00014281"/>
    </source>
</evidence>
<keyword evidence="9" id="KW-0408">Iron</keyword>
<comment type="catalytic activity">
    <reaction evidence="11">
        <text>glycyl-[protein] + reduced [flavodoxin] + S-adenosyl-L-methionine = glycin-2-yl radical-[protein] + semiquinone [flavodoxin] + 5'-deoxyadenosine + L-methionine + H(+)</text>
        <dbReference type="Rhea" id="RHEA:61976"/>
        <dbReference type="Rhea" id="RHEA-COMP:10622"/>
        <dbReference type="Rhea" id="RHEA-COMP:14480"/>
        <dbReference type="Rhea" id="RHEA-COMP:15993"/>
        <dbReference type="Rhea" id="RHEA-COMP:15994"/>
        <dbReference type="ChEBI" id="CHEBI:15378"/>
        <dbReference type="ChEBI" id="CHEBI:17319"/>
        <dbReference type="ChEBI" id="CHEBI:29947"/>
        <dbReference type="ChEBI" id="CHEBI:32722"/>
        <dbReference type="ChEBI" id="CHEBI:57618"/>
        <dbReference type="ChEBI" id="CHEBI:57844"/>
        <dbReference type="ChEBI" id="CHEBI:59789"/>
        <dbReference type="ChEBI" id="CHEBI:140311"/>
    </reaction>
</comment>
<evidence type="ECO:0000256" key="1">
    <source>
        <dbReference type="ARBA" id="ARBA00001966"/>
    </source>
</evidence>
<sequence>MEIRLFGTVNDSIVDGPGLRYAIFTQGCFHNCLGCHNPKSHDINGGYIRDTSEIINEIDENPLLDGITLSGGEPMLQIEPLKELCKAARLRKLNIVIYSGFTFEQIMDDPNKKSLLELCDMLIDGKFELDKKSLALLYRGSSNQRLINIQQSLSQGEVVEYLADENNEIKI</sequence>
<dbReference type="PIRSF" id="PIRSF000368">
    <property type="entry name" value="NrdG"/>
    <property type="match status" value="1"/>
</dbReference>
<dbReference type="EC" id="1.97.1.-" evidence="12"/>
<dbReference type="GeneID" id="64198106"/>
<dbReference type="NCBIfam" id="TIGR02491">
    <property type="entry name" value="NrdG"/>
    <property type="match status" value="1"/>
</dbReference>
<dbReference type="SFLD" id="SFLDG01063">
    <property type="entry name" value="activating_enzymes__group_1"/>
    <property type="match status" value="1"/>
</dbReference>
<dbReference type="GO" id="GO:0051539">
    <property type="term" value="F:4 iron, 4 sulfur cluster binding"/>
    <property type="evidence" value="ECO:0007669"/>
    <property type="project" value="UniProtKB-KW"/>
</dbReference>
<evidence type="ECO:0000256" key="7">
    <source>
        <dbReference type="ARBA" id="ARBA00022723"/>
    </source>
</evidence>
<keyword evidence="5" id="KW-0004">4Fe-4S</keyword>
<dbReference type="GO" id="GO:0004748">
    <property type="term" value="F:ribonucleoside-diphosphate reductase activity, thioredoxin disulfide as acceptor"/>
    <property type="evidence" value="ECO:0007669"/>
    <property type="project" value="TreeGrafter"/>
</dbReference>
<dbReference type="SUPFAM" id="SSF102114">
    <property type="entry name" value="Radical SAM enzymes"/>
    <property type="match status" value="1"/>
</dbReference>
<evidence type="ECO:0000259" key="13">
    <source>
        <dbReference type="PROSITE" id="PS51918"/>
    </source>
</evidence>
<keyword evidence="6" id="KW-0949">S-adenosyl-L-methionine</keyword>
<reference evidence="14 15" key="1">
    <citation type="submission" date="2018-08" db="EMBL/GenBank/DDBJ databases">
        <title>A genome reference for cultivated species of the human gut microbiota.</title>
        <authorList>
            <person name="Zou Y."/>
            <person name="Xue W."/>
            <person name="Luo G."/>
        </authorList>
    </citation>
    <scope>NUCLEOTIDE SEQUENCE [LARGE SCALE GENOMIC DNA]</scope>
    <source>
        <strain evidence="14 15">OM06-4</strain>
    </source>
</reference>
<organism evidence="14 15">
    <name type="scientific">Thomasclavelia ramosa</name>
    <dbReference type="NCBI Taxonomy" id="1547"/>
    <lineage>
        <taxon>Bacteria</taxon>
        <taxon>Bacillati</taxon>
        <taxon>Bacillota</taxon>
        <taxon>Erysipelotrichia</taxon>
        <taxon>Erysipelotrichales</taxon>
        <taxon>Coprobacillaceae</taxon>
        <taxon>Thomasclavelia</taxon>
    </lineage>
</organism>
<evidence type="ECO:0000256" key="9">
    <source>
        <dbReference type="ARBA" id="ARBA00023004"/>
    </source>
</evidence>
<dbReference type="InterPro" id="IPR013785">
    <property type="entry name" value="Aldolase_TIM"/>
</dbReference>
<evidence type="ECO:0000256" key="11">
    <source>
        <dbReference type="ARBA" id="ARBA00047365"/>
    </source>
</evidence>
<comment type="caution">
    <text evidence="14">The sequence shown here is derived from an EMBL/GenBank/DDBJ whole genome shotgun (WGS) entry which is preliminary data.</text>
</comment>
<dbReference type="EMBL" id="QUSL01000015">
    <property type="protein sequence ID" value="RGD84694.1"/>
    <property type="molecule type" value="Genomic_DNA"/>
</dbReference>
<dbReference type="InterPro" id="IPR001989">
    <property type="entry name" value="Radical_activat_CS"/>
</dbReference>
<evidence type="ECO:0000256" key="2">
    <source>
        <dbReference type="ARBA" id="ARBA00003852"/>
    </source>
</evidence>
<dbReference type="PROSITE" id="PS01087">
    <property type="entry name" value="RADICAL_ACTIVATING"/>
    <property type="match status" value="1"/>
</dbReference>
<accession>A0A3E3EC88</accession>
<dbReference type="Pfam" id="PF13353">
    <property type="entry name" value="Fer4_12"/>
    <property type="match status" value="1"/>
</dbReference>
<evidence type="ECO:0000256" key="6">
    <source>
        <dbReference type="ARBA" id="ARBA00022691"/>
    </source>
</evidence>
<dbReference type="GO" id="GO:0043365">
    <property type="term" value="F:[formate-C-acetyltransferase]-activating enzyme activity"/>
    <property type="evidence" value="ECO:0007669"/>
    <property type="project" value="InterPro"/>
</dbReference>
<dbReference type="SFLD" id="SFLDF00299">
    <property type="entry name" value="anaerobic_ribonucleoside-triph"/>
    <property type="match status" value="1"/>
</dbReference>
<dbReference type="SFLD" id="SFLDG01066">
    <property type="entry name" value="organic_radical-activating_enz"/>
    <property type="match status" value="1"/>
</dbReference>
<proteinExistence type="inferred from homology"/>
<dbReference type="InterPro" id="IPR012837">
    <property type="entry name" value="NrdG"/>
</dbReference>
<evidence type="ECO:0000313" key="14">
    <source>
        <dbReference type="EMBL" id="RGD84694.1"/>
    </source>
</evidence>
<evidence type="ECO:0000256" key="5">
    <source>
        <dbReference type="ARBA" id="ARBA00022485"/>
    </source>
</evidence>
<dbReference type="InterPro" id="IPR007197">
    <property type="entry name" value="rSAM"/>
</dbReference>
<dbReference type="PANTHER" id="PTHR30352">
    <property type="entry name" value="PYRUVATE FORMATE-LYASE-ACTIVATING ENZYME"/>
    <property type="match status" value="1"/>
</dbReference>
<dbReference type="GO" id="GO:0046872">
    <property type="term" value="F:metal ion binding"/>
    <property type="evidence" value="ECO:0007669"/>
    <property type="project" value="UniProtKB-KW"/>
</dbReference>
<comment type="similarity">
    <text evidence="3 12">Belongs to the organic radical-activating enzymes family.</text>
</comment>
<evidence type="ECO:0000256" key="8">
    <source>
        <dbReference type="ARBA" id="ARBA00023002"/>
    </source>
</evidence>
<dbReference type="Proteomes" id="UP000261032">
    <property type="component" value="Unassembled WGS sequence"/>
</dbReference>
<evidence type="ECO:0000256" key="12">
    <source>
        <dbReference type="PIRNR" id="PIRNR000368"/>
    </source>
</evidence>
<dbReference type="CDD" id="cd01335">
    <property type="entry name" value="Radical_SAM"/>
    <property type="match status" value="1"/>
</dbReference>